<dbReference type="GO" id="GO:0140664">
    <property type="term" value="F:ATP-dependent DNA damage sensor activity"/>
    <property type="evidence" value="ECO:0007669"/>
    <property type="project" value="InterPro"/>
</dbReference>
<name>A0AA35IUK0_SACMI</name>
<evidence type="ECO:0000256" key="1">
    <source>
        <dbReference type="ARBA" id="ARBA00006082"/>
    </source>
</evidence>
<evidence type="ECO:0000313" key="7">
    <source>
        <dbReference type="EMBL" id="CAI4036024.1"/>
    </source>
</evidence>
<dbReference type="Gene3D" id="3.30.1370.100">
    <property type="entry name" value="MutL, C-terminal domain, regulatory subdomain"/>
    <property type="match status" value="1"/>
</dbReference>
<comment type="similarity">
    <text evidence="1">Belongs to the DNA mismatch repair MutL/HexB family.</text>
</comment>
<keyword evidence="8" id="KW-1185">Reference proteome</keyword>
<dbReference type="InterPro" id="IPR014721">
    <property type="entry name" value="Ribsml_uS5_D2-typ_fold_subgr"/>
</dbReference>
<dbReference type="PROSITE" id="PS00058">
    <property type="entry name" value="DNA_MISMATCH_REPAIR_1"/>
    <property type="match status" value="1"/>
</dbReference>
<dbReference type="InterPro" id="IPR038973">
    <property type="entry name" value="MutL/Mlh/Pms-like"/>
</dbReference>
<dbReference type="Pfam" id="PF01119">
    <property type="entry name" value="DNA_mis_repair"/>
    <property type="match status" value="1"/>
</dbReference>
<evidence type="ECO:0000256" key="2">
    <source>
        <dbReference type="ARBA" id="ARBA00022763"/>
    </source>
</evidence>
<dbReference type="GO" id="GO:0030983">
    <property type="term" value="F:mismatched DNA binding"/>
    <property type="evidence" value="ECO:0007669"/>
    <property type="project" value="InterPro"/>
</dbReference>
<evidence type="ECO:0000256" key="4">
    <source>
        <dbReference type="SAM" id="MobiDB-lite"/>
    </source>
</evidence>
<proteinExistence type="inferred from homology"/>
<evidence type="ECO:0000313" key="8">
    <source>
        <dbReference type="Proteomes" id="UP001161438"/>
    </source>
</evidence>
<dbReference type="Proteomes" id="UP001161438">
    <property type="component" value="Chromosome 14"/>
</dbReference>
<dbReference type="RefSeq" id="XP_056079144.1">
    <property type="nucleotide sequence ID" value="XM_056225313.1"/>
</dbReference>
<dbReference type="EMBL" id="OX365770">
    <property type="protein sequence ID" value="CAI4036024.1"/>
    <property type="molecule type" value="Genomic_DNA"/>
</dbReference>
<sequence length="881" mass="100099">MTQINQISDIDVHQITSGQVITDLTTAVKELVDNSIDANANQIEITFKDYGLESIECSDNGDGIDPSNYEFLALKHYTSKISKFQDVANVQTLGFRGEALSSLCAVAKLSVITTTLPPRADKLEYDLAGHIASKTTTSRNKGTTVVVSQLFHSLPVRKKEFNKTFKRQFAKCLTVLQGYAVINTKIKFTVWNVSSKGKKNIILSTMRNSCMRKNISSIFGASGMRGLEEVDLLLDLNPLKKRMLRKYSDDPDFLDLDYRIGVKGYISQNSFGCGRNSKDRQFIYVNKRPVEYPTFLKCCNEVYRTFNNVQFPVIFLNLELSTSLIDVNVTPDKRIILLHNEQVVIDVFKTDLADYYNKQELALPKRVRSQIEQQDRKRLKTDTITEVTDDKNTVHQSSNENNEDARSGRDQPNHTRFCSALEETTSAAGKSKDTEPTSILDSHCTIPTDDLGSDCEVTVDSSLVLDEDNSSTPTKKPLSVKANSQNVSAINLVNFSNPDFHNMVSPDKACNLEEVVEEPVYFDIDGEKFQEKAILSQNDGLVFVDDNCHQHSDKSCHHEMRGSTDTEQDVELDSAYAEIEPVEINVRTPLKKFGHSIVKDNYRSLSDGLSHQKFEDEILEFNLSTKGIEEIIKTGKKTSSIINKRKSQVQKNIIKNKKELEDFEQGEKYLTLTVSKDDFKKMEVVGQFNLGFIIVTRRIGNNYDLFIVDQHASDEKYNFETMQAVTVFKSQKLIIPQPIDLSAIDELVVLDNLPVFEKNGFKLKIDEEEEFGSRIKLLSLPTSKRTLFDLDDFNELIHLIKEDGGLRRDNIRCSKIRSMFAMRACRSSIMIGKPLNKKTMTRVVHNLSALDKPWNCPHGRPTMRHLMELRDWNSFSKDYKI</sequence>
<evidence type="ECO:0000256" key="3">
    <source>
        <dbReference type="ARBA" id="ARBA00070941"/>
    </source>
</evidence>
<dbReference type="GO" id="GO:0005524">
    <property type="term" value="F:ATP binding"/>
    <property type="evidence" value="ECO:0007669"/>
    <property type="project" value="InterPro"/>
</dbReference>
<dbReference type="SMART" id="SM00853">
    <property type="entry name" value="MutL_C"/>
    <property type="match status" value="1"/>
</dbReference>
<evidence type="ECO:0000259" key="6">
    <source>
        <dbReference type="SMART" id="SM01340"/>
    </source>
</evidence>
<dbReference type="InterPro" id="IPR042121">
    <property type="entry name" value="MutL_C_regsub"/>
</dbReference>
<dbReference type="FunFam" id="3.30.230.10:FF:000070">
    <property type="entry name" value="mismatch repair endonuclease PMS2"/>
    <property type="match status" value="1"/>
</dbReference>
<reference evidence="7" key="1">
    <citation type="submission" date="2022-10" db="EMBL/GenBank/DDBJ databases">
        <authorList>
            <person name="Byrne P K."/>
        </authorList>
    </citation>
    <scope>NUCLEOTIDE SEQUENCE</scope>
    <source>
        <strain evidence="7">IFO1815</strain>
    </source>
</reference>
<dbReference type="PANTHER" id="PTHR10073:SF52">
    <property type="entry name" value="MISMATCH REPAIR ENDONUCLEASE PMS2"/>
    <property type="match status" value="1"/>
</dbReference>
<feature type="compositionally biased region" description="Basic and acidic residues" evidence="4">
    <location>
        <begin position="403"/>
        <end position="413"/>
    </location>
</feature>
<dbReference type="SUPFAM" id="SSF54211">
    <property type="entry name" value="Ribosomal protein S5 domain 2-like"/>
    <property type="match status" value="1"/>
</dbReference>
<dbReference type="Gene3D" id="3.30.565.10">
    <property type="entry name" value="Histidine kinase-like ATPase, C-terminal domain"/>
    <property type="match status" value="1"/>
</dbReference>
<keyword evidence="2" id="KW-0227">DNA damage</keyword>
<dbReference type="AlphaFoldDB" id="A0AA35IUK0"/>
<dbReference type="CDD" id="cd16926">
    <property type="entry name" value="HATPase_MutL-MLH-PMS-like"/>
    <property type="match status" value="1"/>
</dbReference>
<accession>A0AA35IUK0</accession>
<dbReference type="GeneID" id="80920912"/>
<dbReference type="InterPro" id="IPR013507">
    <property type="entry name" value="DNA_mismatch_S5_2-like"/>
</dbReference>
<dbReference type="GO" id="GO:0032389">
    <property type="term" value="C:MutLalpha complex"/>
    <property type="evidence" value="ECO:0007669"/>
    <property type="project" value="TreeGrafter"/>
</dbReference>
<protein>
    <recommendedName>
        <fullName evidence="3">DNA mismatch repair protein PMS1</fullName>
    </recommendedName>
</protein>
<dbReference type="InterPro" id="IPR020568">
    <property type="entry name" value="Ribosomal_Su5_D2-typ_SF"/>
</dbReference>
<dbReference type="InterPro" id="IPR042120">
    <property type="entry name" value="MutL_C_dimsub"/>
</dbReference>
<dbReference type="GO" id="GO:0000710">
    <property type="term" value="P:meiotic mismatch repair"/>
    <property type="evidence" value="ECO:0007669"/>
    <property type="project" value="UniProtKB-ARBA"/>
</dbReference>
<dbReference type="InterPro" id="IPR014790">
    <property type="entry name" value="MutL_C"/>
</dbReference>
<dbReference type="InterPro" id="IPR002099">
    <property type="entry name" value="MutL/Mlh/PMS"/>
</dbReference>
<dbReference type="SUPFAM" id="SSF55874">
    <property type="entry name" value="ATPase domain of HSP90 chaperone/DNA topoisomerase II/histidine kinase"/>
    <property type="match status" value="1"/>
</dbReference>
<dbReference type="GO" id="GO:0016887">
    <property type="term" value="F:ATP hydrolysis activity"/>
    <property type="evidence" value="ECO:0007669"/>
    <property type="project" value="InterPro"/>
</dbReference>
<dbReference type="InterPro" id="IPR036890">
    <property type="entry name" value="HATPase_C_sf"/>
</dbReference>
<dbReference type="FunFam" id="3.30.1370.100:FF:000001">
    <property type="entry name" value="Mismatch repair endonuclease pms1, putative"/>
    <property type="match status" value="1"/>
</dbReference>
<dbReference type="CDD" id="cd03484">
    <property type="entry name" value="MutL_Trans_hPMS_2_like"/>
    <property type="match status" value="1"/>
</dbReference>
<dbReference type="InterPro" id="IPR014762">
    <property type="entry name" value="DNA_mismatch_repair_CS"/>
</dbReference>
<dbReference type="SMART" id="SM01340">
    <property type="entry name" value="DNA_mis_repair"/>
    <property type="match status" value="1"/>
</dbReference>
<dbReference type="Gene3D" id="3.30.230.10">
    <property type="match status" value="1"/>
</dbReference>
<dbReference type="PANTHER" id="PTHR10073">
    <property type="entry name" value="DNA MISMATCH REPAIR PROTEIN MLH, PMS, MUTL"/>
    <property type="match status" value="1"/>
</dbReference>
<feature type="domain" description="MutL C-terminal dimerisation" evidence="5">
    <location>
        <begin position="684"/>
        <end position="835"/>
    </location>
</feature>
<feature type="region of interest" description="Disordered" evidence="4">
    <location>
        <begin position="367"/>
        <end position="445"/>
    </location>
</feature>
<dbReference type="Pfam" id="PF13589">
    <property type="entry name" value="HATPase_c_3"/>
    <property type="match status" value="1"/>
</dbReference>
<organism evidence="7 8">
    <name type="scientific">Saccharomyces mikatae IFO 1815</name>
    <dbReference type="NCBI Taxonomy" id="226126"/>
    <lineage>
        <taxon>Eukaryota</taxon>
        <taxon>Fungi</taxon>
        <taxon>Dikarya</taxon>
        <taxon>Ascomycota</taxon>
        <taxon>Saccharomycotina</taxon>
        <taxon>Saccharomycetes</taxon>
        <taxon>Saccharomycetales</taxon>
        <taxon>Saccharomycetaceae</taxon>
        <taxon>Saccharomyces</taxon>
    </lineage>
</organism>
<dbReference type="NCBIfam" id="TIGR00585">
    <property type="entry name" value="mutl"/>
    <property type="match status" value="1"/>
</dbReference>
<evidence type="ECO:0000259" key="5">
    <source>
        <dbReference type="SMART" id="SM00853"/>
    </source>
</evidence>
<feature type="compositionally biased region" description="Basic and acidic residues" evidence="4">
    <location>
        <begin position="373"/>
        <end position="393"/>
    </location>
</feature>
<dbReference type="Pfam" id="PF08676">
    <property type="entry name" value="MutL_C"/>
    <property type="match status" value="1"/>
</dbReference>
<dbReference type="InterPro" id="IPR037198">
    <property type="entry name" value="MutL_C_sf"/>
</dbReference>
<dbReference type="SUPFAM" id="SSF118116">
    <property type="entry name" value="DNA mismatch repair protein MutL"/>
    <property type="match status" value="1"/>
</dbReference>
<gene>
    <name evidence="7" type="primary">SMKI14G2380</name>
    <name evidence="7" type="ORF">SMKI_14G2380</name>
</gene>
<dbReference type="FunFam" id="3.30.565.10:FF:000014">
    <property type="entry name" value="Mismatch repair endonuclease pms1, putative"/>
    <property type="match status" value="1"/>
</dbReference>
<feature type="domain" description="DNA mismatch repair protein S5" evidence="6">
    <location>
        <begin position="215"/>
        <end position="357"/>
    </location>
</feature>
<dbReference type="Gene3D" id="3.30.1540.20">
    <property type="entry name" value="MutL, C-terminal domain, dimerisation subdomain"/>
    <property type="match status" value="1"/>
</dbReference>